<comment type="caution">
    <text evidence="1">The sequence shown here is derived from an EMBL/GenBank/DDBJ whole genome shotgun (WGS) entry which is preliminary data.</text>
</comment>
<proteinExistence type="predicted"/>
<evidence type="ECO:0000313" key="2">
    <source>
        <dbReference type="Proteomes" id="UP000828941"/>
    </source>
</evidence>
<gene>
    <name evidence="1" type="ORF">L6164_030424</name>
</gene>
<dbReference type="EMBL" id="CM039437">
    <property type="protein sequence ID" value="KAI4307213.1"/>
    <property type="molecule type" value="Genomic_DNA"/>
</dbReference>
<keyword evidence="2" id="KW-1185">Reference proteome</keyword>
<accession>A0ACB9LDN4</accession>
<dbReference type="Proteomes" id="UP000828941">
    <property type="component" value="Chromosome 12"/>
</dbReference>
<organism evidence="1 2">
    <name type="scientific">Bauhinia variegata</name>
    <name type="common">Purple orchid tree</name>
    <name type="synonym">Phanera variegata</name>
    <dbReference type="NCBI Taxonomy" id="167791"/>
    <lineage>
        <taxon>Eukaryota</taxon>
        <taxon>Viridiplantae</taxon>
        <taxon>Streptophyta</taxon>
        <taxon>Embryophyta</taxon>
        <taxon>Tracheophyta</taxon>
        <taxon>Spermatophyta</taxon>
        <taxon>Magnoliopsida</taxon>
        <taxon>eudicotyledons</taxon>
        <taxon>Gunneridae</taxon>
        <taxon>Pentapetalae</taxon>
        <taxon>rosids</taxon>
        <taxon>fabids</taxon>
        <taxon>Fabales</taxon>
        <taxon>Fabaceae</taxon>
        <taxon>Cercidoideae</taxon>
        <taxon>Cercideae</taxon>
        <taxon>Bauhiniinae</taxon>
        <taxon>Bauhinia</taxon>
    </lineage>
</organism>
<sequence>MVADKKQQLIPLLLAILLAAEVVAGQSKPGCPVNCGSVSIPYPFGTREGCYLDESFLITCRENSSSSIPFLGHSNVSIVDISLQDGELRIPTSVAHDCYNHTGFLLNSSYSLFDLPHFSVSSTRNELTTIGCDTVGIVFGWDYEGKNYTTGCVSLCNKLDDIEENGSCSGTGCCQAPVPQQGLKGSFWMTLATDNHTRIDNFNPCGYAFFAEQGTYNFSPTDLVNFRHTSFAAVVDWAVANQTCQQAQNDPATYACVAKNSECIKSNDGAGYRCKCSSGFWGNPYLVDGCQDIDECVESDPCNGTCLNSVGGFKCLCPEGYEGDGLKSNGTGCVLKDNSNSMINILLLIILSVTVSFLVLLVISFYIYWGSKKRKIIKQREKFFQQNGGILLQQRIANHRGSVETAKIFTIEELKIATNNFEEKRVIGQGGYGTVYKGVIPNNTIVAIKKSNISDRSQIEQFINEVTVLSQINHRNVVKLLGCCLETEVPLLVYEYTSNGCLSSYIHCEIQSCKLSWAMRLRIATETAGALAYLHSATSIPIIHRDVKPTNILLDHNLTAKVSDFGASRFVPLDQSQLTTLVQGTWGYLDPEYVQTSQLTEKSDVYSFGVVLAEFLTGMKALSFERPESHRNLSMYFVSSLREGRLLQIVDKHILDEANIEQIMEVANLVELCLRVKGEGRPTMKEVAMELEGLRTMGRHAWGGSNESLEETEYLLNANARNPAAMMYSINQISTTLEYSGR</sequence>
<evidence type="ECO:0000313" key="1">
    <source>
        <dbReference type="EMBL" id="KAI4307213.1"/>
    </source>
</evidence>
<protein>
    <submittedName>
        <fullName evidence="1">Uncharacterized protein</fullName>
    </submittedName>
</protein>
<reference evidence="1 2" key="1">
    <citation type="journal article" date="2022" name="DNA Res.">
        <title>Chromosomal-level genome assembly of the orchid tree Bauhinia variegata (Leguminosae; Cercidoideae) supports the allotetraploid origin hypothesis of Bauhinia.</title>
        <authorList>
            <person name="Zhong Y."/>
            <person name="Chen Y."/>
            <person name="Zheng D."/>
            <person name="Pang J."/>
            <person name="Liu Y."/>
            <person name="Luo S."/>
            <person name="Meng S."/>
            <person name="Qian L."/>
            <person name="Wei D."/>
            <person name="Dai S."/>
            <person name="Zhou R."/>
        </authorList>
    </citation>
    <scope>NUCLEOTIDE SEQUENCE [LARGE SCALE GENOMIC DNA]</scope>
    <source>
        <strain evidence="1">BV-YZ2020</strain>
    </source>
</reference>
<name>A0ACB9LDN4_BAUVA</name>